<evidence type="ECO:0000256" key="1">
    <source>
        <dbReference type="ARBA" id="ARBA00022723"/>
    </source>
</evidence>
<dbReference type="SMART" id="SM00184">
    <property type="entry name" value="RING"/>
    <property type="match status" value="2"/>
</dbReference>
<organism evidence="6 7">
    <name type="scientific">Zingiber officinale</name>
    <name type="common">Ginger</name>
    <name type="synonym">Amomum zingiber</name>
    <dbReference type="NCBI Taxonomy" id="94328"/>
    <lineage>
        <taxon>Eukaryota</taxon>
        <taxon>Viridiplantae</taxon>
        <taxon>Streptophyta</taxon>
        <taxon>Embryophyta</taxon>
        <taxon>Tracheophyta</taxon>
        <taxon>Spermatophyta</taxon>
        <taxon>Magnoliopsida</taxon>
        <taxon>Liliopsida</taxon>
        <taxon>Zingiberales</taxon>
        <taxon>Zingiberaceae</taxon>
        <taxon>Zingiber</taxon>
    </lineage>
</organism>
<dbReference type="AlphaFoldDB" id="A0A8J5CS62"/>
<dbReference type="CDD" id="cd16454">
    <property type="entry name" value="RING-H2_PA-TM-RING"/>
    <property type="match status" value="1"/>
</dbReference>
<dbReference type="PANTHER" id="PTHR15710">
    <property type="entry name" value="E3 UBIQUITIN-PROTEIN LIGASE PRAJA"/>
    <property type="match status" value="1"/>
</dbReference>
<dbReference type="InterPro" id="IPR011016">
    <property type="entry name" value="Znf_RING-CH"/>
</dbReference>
<keyword evidence="3" id="KW-0862">Zinc</keyword>
<dbReference type="Proteomes" id="UP000734854">
    <property type="component" value="Unassembled WGS sequence"/>
</dbReference>
<gene>
    <name evidence="6" type="ORF">ZIOFF_072771</name>
</gene>
<dbReference type="GO" id="GO:0008270">
    <property type="term" value="F:zinc ion binding"/>
    <property type="evidence" value="ECO:0007669"/>
    <property type="project" value="UniProtKB-KW"/>
</dbReference>
<dbReference type="SUPFAM" id="SSF57850">
    <property type="entry name" value="RING/U-box"/>
    <property type="match status" value="2"/>
</dbReference>
<keyword evidence="7" id="KW-1185">Reference proteome</keyword>
<keyword evidence="2 4" id="KW-0863">Zinc-finger</keyword>
<evidence type="ECO:0000259" key="5">
    <source>
        <dbReference type="PROSITE" id="PS50089"/>
    </source>
</evidence>
<sequence length="282" mass="31598">MPRLIVRFCRRTFPSPEHPGELIGFIIHQPFHLLMQQQAWERETQVMLARVAANYVRCADLKLLAEAFRDYTSFAVRQLPMMSASDDRNNVHFDRGSRPASTTAVEGLNMVTAEEPDSCSICLQDFGTTTRVLAMPCGHLFHAACLKKWLERSFLPMEPSSPTVTAPVEDVVLVVLPSRITISRGVEHSVTTRAHVRQVIDDDYHAYFDKRSGPASAVAVEGLKMVTAEKLDFCSICLEDLGLAALVLAMPCSHLFHPGCLKKWLERSCSCPLCRFSLPQEH</sequence>
<accession>A0A8J5CS62</accession>
<reference evidence="6 7" key="1">
    <citation type="submission" date="2020-08" db="EMBL/GenBank/DDBJ databases">
        <title>Plant Genome Project.</title>
        <authorList>
            <person name="Zhang R.-G."/>
        </authorList>
    </citation>
    <scope>NUCLEOTIDE SEQUENCE [LARGE SCALE GENOMIC DNA]</scope>
    <source>
        <tissue evidence="6">Rhizome</tissue>
    </source>
</reference>
<dbReference type="EMBL" id="JACMSC010000022">
    <property type="protein sequence ID" value="KAG6468199.1"/>
    <property type="molecule type" value="Genomic_DNA"/>
</dbReference>
<feature type="domain" description="RING-type" evidence="5">
    <location>
        <begin position="234"/>
        <end position="275"/>
    </location>
</feature>
<evidence type="ECO:0000313" key="7">
    <source>
        <dbReference type="Proteomes" id="UP000734854"/>
    </source>
</evidence>
<evidence type="ECO:0000256" key="3">
    <source>
        <dbReference type="ARBA" id="ARBA00022833"/>
    </source>
</evidence>
<dbReference type="InterPro" id="IPR013083">
    <property type="entry name" value="Znf_RING/FYVE/PHD"/>
</dbReference>
<comment type="caution">
    <text evidence="6">The sequence shown here is derived from an EMBL/GenBank/DDBJ whole genome shotgun (WGS) entry which is preliminary data.</text>
</comment>
<evidence type="ECO:0000313" key="6">
    <source>
        <dbReference type="EMBL" id="KAG6468199.1"/>
    </source>
</evidence>
<evidence type="ECO:0000256" key="2">
    <source>
        <dbReference type="ARBA" id="ARBA00022771"/>
    </source>
</evidence>
<protein>
    <recommendedName>
        <fullName evidence="5">RING-type domain-containing protein</fullName>
    </recommendedName>
</protein>
<dbReference type="PROSITE" id="PS50089">
    <property type="entry name" value="ZF_RING_2"/>
    <property type="match status" value="2"/>
</dbReference>
<dbReference type="Gene3D" id="3.30.40.10">
    <property type="entry name" value="Zinc/RING finger domain, C3HC4 (zinc finger)"/>
    <property type="match status" value="2"/>
</dbReference>
<proteinExistence type="predicted"/>
<name>A0A8J5CS62_ZINOF</name>
<evidence type="ECO:0000256" key="4">
    <source>
        <dbReference type="PROSITE-ProRule" id="PRU00175"/>
    </source>
</evidence>
<dbReference type="InterPro" id="IPR001841">
    <property type="entry name" value="Znf_RING"/>
</dbReference>
<dbReference type="SMART" id="SM00744">
    <property type="entry name" value="RINGv"/>
    <property type="match status" value="1"/>
</dbReference>
<dbReference type="Pfam" id="PF13639">
    <property type="entry name" value="zf-RING_2"/>
    <property type="match status" value="2"/>
</dbReference>
<keyword evidence="1" id="KW-0479">Metal-binding</keyword>
<feature type="domain" description="RING-type" evidence="5">
    <location>
        <begin position="119"/>
        <end position="170"/>
    </location>
</feature>